<proteinExistence type="predicted"/>
<dbReference type="AlphaFoldDB" id="A0A8H4ELP3"/>
<dbReference type="InterPro" id="IPR011335">
    <property type="entry name" value="Restrct_endonuc-II-like"/>
</dbReference>
<dbReference type="Gene3D" id="3.90.1570.10">
    <property type="entry name" value="tt1808, chain A"/>
    <property type="match status" value="1"/>
</dbReference>
<dbReference type="Pfam" id="PF05685">
    <property type="entry name" value="Uma2"/>
    <property type="match status" value="1"/>
</dbReference>
<dbReference type="EMBL" id="WTPW01000417">
    <property type="protein sequence ID" value="KAF0513124.1"/>
    <property type="molecule type" value="Genomic_DNA"/>
</dbReference>
<reference evidence="2 3" key="1">
    <citation type="journal article" date="2019" name="Environ. Microbiol.">
        <title>At the nexus of three kingdoms: the genome of the mycorrhizal fungus Gigaspora margarita provides insights into plant, endobacterial and fungal interactions.</title>
        <authorList>
            <person name="Venice F."/>
            <person name="Ghignone S."/>
            <person name="Salvioli di Fossalunga A."/>
            <person name="Amselem J."/>
            <person name="Novero M."/>
            <person name="Xianan X."/>
            <person name="Sedzielewska Toro K."/>
            <person name="Morin E."/>
            <person name="Lipzen A."/>
            <person name="Grigoriev I.V."/>
            <person name="Henrissat B."/>
            <person name="Martin F.M."/>
            <person name="Bonfante P."/>
        </authorList>
    </citation>
    <scope>NUCLEOTIDE SEQUENCE [LARGE SCALE GENOMIC DNA]</scope>
    <source>
        <strain evidence="2 3">BEG34</strain>
    </source>
</reference>
<dbReference type="GO" id="GO:0004519">
    <property type="term" value="F:endonuclease activity"/>
    <property type="evidence" value="ECO:0007669"/>
    <property type="project" value="UniProtKB-KW"/>
</dbReference>
<name>A0A8H4ELP3_GIGMA</name>
<evidence type="ECO:0000259" key="1">
    <source>
        <dbReference type="Pfam" id="PF05685"/>
    </source>
</evidence>
<dbReference type="SUPFAM" id="SSF52980">
    <property type="entry name" value="Restriction endonuclease-like"/>
    <property type="match status" value="1"/>
</dbReference>
<dbReference type="InterPro" id="IPR012296">
    <property type="entry name" value="Nuclease_put_TT1808"/>
</dbReference>
<comment type="caution">
    <text evidence="2">The sequence shown here is derived from an EMBL/GenBank/DDBJ whole genome shotgun (WGS) entry which is preliminary data.</text>
</comment>
<accession>A0A8H4ELP3</accession>
<organism evidence="2 3">
    <name type="scientific">Gigaspora margarita</name>
    <dbReference type="NCBI Taxonomy" id="4874"/>
    <lineage>
        <taxon>Eukaryota</taxon>
        <taxon>Fungi</taxon>
        <taxon>Fungi incertae sedis</taxon>
        <taxon>Mucoromycota</taxon>
        <taxon>Glomeromycotina</taxon>
        <taxon>Glomeromycetes</taxon>
        <taxon>Diversisporales</taxon>
        <taxon>Gigasporaceae</taxon>
        <taxon>Gigaspora</taxon>
    </lineage>
</organism>
<dbReference type="GO" id="GO:0006302">
    <property type="term" value="P:double-strand break repair"/>
    <property type="evidence" value="ECO:0007669"/>
    <property type="project" value="UniProtKB-ARBA"/>
</dbReference>
<dbReference type="Proteomes" id="UP000439903">
    <property type="component" value="Unassembled WGS sequence"/>
</dbReference>
<dbReference type="OrthoDB" id="2431373at2759"/>
<gene>
    <name evidence="2" type="ORF">F8M41_017830</name>
</gene>
<keyword evidence="3" id="KW-1185">Reference proteome</keyword>
<protein>
    <submittedName>
        <fullName evidence="2">Uma2 family endonuclease</fullName>
    </submittedName>
</protein>
<feature type="domain" description="Putative restriction endonuclease" evidence="1">
    <location>
        <begin position="3"/>
        <end position="67"/>
    </location>
</feature>
<keyword evidence="2" id="KW-0255">Endonuclease</keyword>
<sequence>MNLIEGQLEIIMSPTHNITNERKAETIYQIGHWRKSNKNLVGYWGGSSGGFRLPNGDILGPDASVVEN</sequence>
<keyword evidence="2" id="KW-0540">Nuclease</keyword>
<dbReference type="InterPro" id="IPR008538">
    <property type="entry name" value="Uma2"/>
</dbReference>
<keyword evidence="2" id="KW-0378">Hydrolase</keyword>
<evidence type="ECO:0000313" key="2">
    <source>
        <dbReference type="EMBL" id="KAF0513124.1"/>
    </source>
</evidence>
<evidence type="ECO:0000313" key="3">
    <source>
        <dbReference type="Proteomes" id="UP000439903"/>
    </source>
</evidence>